<keyword evidence="2" id="KW-1185">Reference proteome</keyword>
<sequence length="299" mass="34270">MKYALILAAIIVAALILLFVFYSQPKAQGTSSMPIAQAVIELNMSPEKFAAINQVDLKHGIDRQPAGLDFYSVDWPSTARGQVFLEHGPYSFAFPNTLGVTGTYDRSFPNKGLYVFHINGGMATQSDIYHDEARLRFLEFLAILKQKGWQRFIGLGDPRLTAHQALQYALIKKPGRSIPTNVLYSLPIDAEIDLNTWMQIEDNDWRMYAGDAIMKIGFRRDTSRLDLDKPSAYLFSYEIYNRQQLIMNQLSSEERKQAAQIWPERKLELEEKRLQKEALLELQGYHIDKSYVDPVLELE</sequence>
<evidence type="ECO:0000313" key="2">
    <source>
        <dbReference type="Proteomes" id="UP001465153"/>
    </source>
</evidence>
<gene>
    <name evidence="1" type="ORF">NBRC116591_03550</name>
</gene>
<reference evidence="1 2" key="1">
    <citation type="submission" date="2024-04" db="EMBL/GenBank/DDBJ databases">
        <title>Draft genome sequence of Sessilibacter corallicola NBRC 116591.</title>
        <authorList>
            <person name="Miyakawa T."/>
            <person name="Kusuya Y."/>
            <person name="Miura T."/>
        </authorList>
    </citation>
    <scope>NUCLEOTIDE SEQUENCE [LARGE SCALE GENOMIC DNA]</scope>
    <source>
        <strain evidence="1 2">KU-00831-HH</strain>
    </source>
</reference>
<name>A0ABQ0A4R1_9GAMM</name>
<comment type="caution">
    <text evidence="1">The sequence shown here is derived from an EMBL/GenBank/DDBJ whole genome shotgun (WGS) entry which is preliminary data.</text>
</comment>
<organism evidence="1 2">
    <name type="scientific">Sessilibacter corallicola</name>
    <dbReference type="NCBI Taxonomy" id="2904075"/>
    <lineage>
        <taxon>Bacteria</taxon>
        <taxon>Pseudomonadati</taxon>
        <taxon>Pseudomonadota</taxon>
        <taxon>Gammaproteobacteria</taxon>
        <taxon>Cellvibrionales</taxon>
        <taxon>Cellvibrionaceae</taxon>
        <taxon>Sessilibacter</taxon>
    </lineage>
</organism>
<proteinExistence type="predicted"/>
<dbReference type="EMBL" id="BAABWN010000001">
    <property type="protein sequence ID" value="GAA6166545.1"/>
    <property type="molecule type" value="Genomic_DNA"/>
</dbReference>
<dbReference type="Proteomes" id="UP001465153">
    <property type="component" value="Unassembled WGS sequence"/>
</dbReference>
<accession>A0ABQ0A4R1</accession>
<dbReference type="RefSeq" id="WP_353301449.1">
    <property type="nucleotide sequence ID" value="NZ_BAABWN010000001.1"/>
</dbReference>
<evidence type="ECO:0000313" key="1">
    <source>
        <dbReference type="EMBL" id="GAA6166545.1"/>
    </source>
</evidence>
<protein>
    <submittedName>
        <fullName evidence="1">Uncharacterized protein</fullName>
    </submittedName>
</protein>